<dbReference type="EMBL" id="SMZQ01000017">
    <property type="protein sequence ID" value="TDL32126.1"/>
    <property type="molecule type" value="Genomic_DNA"/>
</dbReference>
<dbReference type="RefSeq" id="WP_133352288.1">
    <property type="nucleotide sequence ID" value="NZ_SMZQ01000017.1"/>
</dbReference>
<proteinExistence type="predicted"/>
<accession>A0A4R5XN84</accession>
<dbReference type="Proteomes" id="UP000294621">
    <property type="component" value="Unassembled WGS sequence"/>
</dbReference>
<organism evidence="1 2">
    <name type="scientific">Arthrobacter nitrophenolicus</name>
    <dbReference type="NCBI Taxonomy" id="683150"/>
    <lineage>
        <taxon>Bacteria</taxon>
        <taxon>Bacillati</taxon>
        <taxon>Actinomycetota</taxon>
        <taxon>Actinomycetes</taxon>
        <taxon>Micrococcales</taxon>
        <taxon>Micrococcaceae</taxon>
        <taxon>Arthrobacter</taxon>
    </lineage>
</organism>
<evidence type="ECO:0000313" key="2">
    <source>
        <dbReference type="Proteomes" id="UP000294621"/>
    </source>
</evidence>
<gene>
    <name evidence="1" type="ORF">E2R57_20685</name>
</gene>
<dbReference type="OrthoDB" id="4935069at2"/>
<sequence length="290" mass="32784">MAEYVNYLNMTKKQSEAAFREYLDERGPALGRLREALAADGQAPDTLLAGSTESLVPLWRWILAHLTRADDPGATDTTSVLRGEWPSWARYGGETVGKLSLESLFLLDGLVSYLGDVVQQHASEARWEIAQHRIKRYHLNKHPVLVSGTGEDHHFLPDLVRARAHGNLTGFRVSPDDDIANYARGLIEQLNCGDQPAEDEEMAEDEPLVEVEDLGDDELRGRELEVSLREDIVFEHNRVVGRMIKALKQEDGITRVIREDREVLLVATPDWSTSRMEEWVAGYLEENVRD</sequence>
<name>A0A4R5XN84_9MICC</name>
<comment type="caution">
    <text evidence="1">The sequence shown here is derived from an EMBL/GenBank/DDBJ whole genome shotgun (WGS) entry which is preliminary data.</text>
</comment>
<evidence type="ECO:0000313" key="1">
    <source>
        <dbReference type="EMBL" id="TDL32126.1"/>
    </source>
</evidence>
<reference evidence="1 2" key="1">
    <citation type="submission" date="2019-03" db="EMBL/GenBank/DDBJ databases">
        <title>Genome Sequencing and Assembly of Various Microbes Isolated from Partially Reclaimed Soil and Acid Mine Drainage (AMD) Site.</title>
        <authorList>
            <person name="Steinbock B."/>
            <person name="Bechtold R."/>
            <person name="Sevigny J.L."/>
            <person name="Thomas D."/>
            <person name="Cuthill L.R."/>
            <person name="Aveiro Johannsen E.J."/>
            <person name="Thomas K."/>
            <person name="Ghosh A."/>
        </authorList>
    </citation>
    <scope>NUCLEOTIDE SEQUENCE [LARGE SCALE GENOMIC DNA]</scope>
    <source>
        <strain evidence="1 2">S-A1</strain>
    </source>
</reference>
<protein>
    <submittedName>
        <fullName evidence="1">Uncharacterized protein</fullName>
    </submittedName>
</protein>
<dbReference type="AlphaFoldDB" id="A0A4R5XN84"/>